<feature type="compositionally biased region" description="Gly residues" evidence="1">
    <location>
        <begin position="91"/>
        <end position="103"/>
    </location>
</feature>
<gene>
    <name evidence="3" type="ORF">D4765_00625</name>
</gene>
<evidence type="ECO:0000259" key="2">
    <source>
        <dbReference type="Pfam" id="PF06259"/>
    </source>
</evidence>
<name>A0A4T2C900_9MICO</name>
<organism evidence="3 4">
    <name type="scientific">Subtercola vilae</name>
    <dbReference type="NCBI Taxonomy" id="2056433"/>
    <lineage>
        <taxon>Bacteria</taxon>
        <taxon>Bacillati</taxon>
        <taxon>Actinomycetota</taxon>
        <taxon>Actinomycetes</taxon>
        <taxon>Micrococcales</taxon>
        <taxon>Microbacteriaceae</taxon>
        <taxon>Subtercola</taxon>
    </lineage>
</organism>
<accession>A0A4T2C900</accession>
<dbReference type="InterPro" id="IPR010427">
    <property type="entry name" value="DUF1023"/>
</dbReference>
<evidence type="ECO:0000313" key="3">
    <source>
        <dbReference type="EMBL" id="TIH40943.1"/>
    </source>
</evidence>
<evidence type="ECO:0000313" key="4">
    <source>
        <dbReference type="Proteomes" id="UP000306192"/>
    </source>
</evidence>
<sequence>MAEGFVGADVDQLRELAKHMSAASQNLGSAESQLTALVAVSRWQGPDAQQFVSHWHSTYRGSITAAARSLEQRSTELARQADEQQRTSTNDGGGAGGAGGTGVTGTAARGSDSASAAAEARLESYAADNNADPKAVAKWWAGLTAAEQKELRLEHPQLVGSLEGVRYADRDVANRAVLDTGIAAAKASGDTTTLKYLESVEKSLKGQVDPPYQLISVTSGPPPLAAISVGDLDKAKYASFVIPGMGSNSAGTPTGLTGAARDLWQQEHRDAISNGLSKQIAVVAWMNYDSPEVPSVDNKDLAVLANDSANLGGSRLEKALLGYDATLNAQDGRGSDSSRLSVVGHSYGSTTAAVALTDIRPGVVDSFTTVGSAGVAPTFAGAGSIHVPGGSVYAMQADEKIPFAAIGTLGSGRESPTSLFYGADVLSADSGSAGGVATSSTTVHDLTTASSSDDRGYLSPGTTSQSNVAYVNLGLAAKAQRPGWW</sequence>
<dbReference type="Gene3D" id="1.10.287.1060">
    <property type="entry name" value="ESAT-6-like"/>
    <property type="match status" value="1"/>
</dbReference>
<dbReference type="OrthoDB" id="3259161at2"/>
<feature type="compositionally biased region" description="Basic and acidic residues" evidence="1">
    <location>
        <begin position="70"/>
        <end position="85"/>
    </location>
</feature>
<reference evidence="3 4" key="1">
    <citation type="journal article" date="2019" name="Microorganisms">
        <title>Systematic Affiliation and Genome Analysis of Subtercola vilae DB165(T) with Particular Emphasis on Cold Adaptation of an Isolate from a High-Altitude Cold Volcano Lake.</title>
        <authorList>
            <person name="Villalobos A.S."/>
            <person name="Wiese J."/>
            <person name="Imhoff J.F."/>
            <person name="Dorador C."/>
            <person name="Keller A."/>
            <person name="Hentschel U."/>
        </authorList>
    </citation>
    <scope>NUCLEOTIDE SEQUENCE [LARGE SCALE GENOMIC DNA]</scope>
    <source>
        <strain evidence="3 4">DB165</strain>
    </source>
</reference>
<proteinExistence type="predicted"/>
<dbReference type="Pfam" id="PF06259">
    <property type="entry name" value="Abhydrolase_8"/>
    <property type="match status" value="1"/>
</dbReference>
<feature type="region of interest" description="Disordered" evidence="1">
    <location>
        <begin position="70"/>
        <end position="110"/>
    </location>
</feature>
<dbReference type="RefSeq" id="WP_136640279.1">
    <property type="nucleotide sequence ID" value="NZ_QYRT01000001.1"/>
</dbReference>
<dbReference type="Proteomes" id="UP000306192">
    <property type="component" value="Unassembled WGS sequence"/>
</dbReference>
<protein>
    <recommendedName>
        <fullName evidence="2">DUF1023 domain-containing protein</fullName>
    </recommendedName>
</protein>
<dbReference type="InterPro" id="IPR029058">
    <property type="entry name" value="AB_hydrolase_fold"/>
</dbReference>
<feature type="domain" description="DUF1023" evidence="2">
    <location>
        <begin position="224"/>
        <end position="398"/>
    </location>
</feature>
<comment type="caution">
    <text evidence="3">The sequence shown here is derived from an EMBL/GenBank/DDBJ whole genome shotgun (WGS) entry which is preliminary data.</text>
</comment>
<dbReference type="EMBL" id="QYRT01000001">
    <property type="protein sequence ID" value="TIH40943.1"/>
    <property type="molecule type" value="Genomic_DNA"/>
</dbReference>
<dbReference type="AlphaFoldDB" id="A0A4T2C900"/>
<keyword evidence="4" id="KW-1185">Reference proteome</keyword>
<evidence type="ECO:0000256" key="1">
    <source>
        <dbReference type="SAM" id="MobiDB-lite"/>
    </source>
</evidence>
<dbReference type="SUPFAM" id="SSF53474">
    <property type="entry name" value="alpha/beta-Hydrolases"/>
    <property type="match status" value="1"/>
</dbReference>